<dbReference type="InterPro" id="IPR002694">
    <property type="entry name" value="Znf_CHC2"/>
</dbReference>
<dbReference type="PIRSF" id="PIRSF002811">
    <property type="entry name" value="DnaG"/>
    <property type="match status" value="1"/>
</dbReference>
<dbReference type="InterPro" id="IPR006295">
    <property type="entry name" value="DNA_primase_DnaG"/>
</dbReference>
<proteinExistence type="inferred from homology"/>
<dbReference type="InterPro" id="IPR030846">
    <property type="entry name" value="DnaG_bac"/>
</dbReference>
<dbReference type="EMBL" id="BSNG01000001">
    <property type="protein sequence ID" value="GLQ08727.1"/>
    <property type="molecule type" value="Genomic_DNA"/>
</dbReference>
<evidence type="ECO:0000256" key="10">
    <source>
        <dbReference type="ARBA" id="ARBA00023125"/>
    </source>
</evidence>
<keyword evidence="11 12" id="KW-0804">Transcription</keyword>
<evidence type="ECO:0000256" key="2">
    <source>
        <dbReference type="ARBA" id="ARBA00022515"/>
    </source>
</evidence>
<comment type="subunit">
    <text evidence="12">Monomer. Interacts with DnaB.</text>
</comment>
<keyword evidence="4 12" id="KW-0548">Nucleotidyltransferase</keyword>
<keyword evidence="17" id="KW-1185">Reference proteome</keyword>
<dbReference type="InterPro" id="IPR050219">
    <property type="entry name" value="DnaG_primase"/>
</dbReference>
<dbReference type="Gene3D" id="3.40.1360.10">
    <property type="match status" value="1"/>
</dbReference>
<evidence type="ECO:0000313" key="16">
    <source>
        <dbReference type="EMBL" id="GLQ08727.1"/>
    </source>
</evidence>
<evidence type="ECO:0000256" key="6">
    <source>
        <dbReference type="ARBA" id="ARBA00022723"/>
    </source>
</evidence>
<name>A0ABQ5UBP0_9HYPH</name>
<dbReference type="InterPro" id="IPR013264">
    <property type="entry name" value="DNAG_N"/>
</dbReference>
<keyword evidence="6 12" id="KW-0479">Metal-binding</keyword>
<feature type="compositionally biased region" description="Gly residues" evidence="14">
    <location>
        <begin position="455"/>
        <end position="465"/>
    </location>
</feature>
<dbReference type="PROSITE" id="PS50880">
    <property type="entry name" value="TOPRIM"/>
    <property type="match status" value="1"/>
</dbReference>
<accession>A0ABQ5UBP0</accession>
<dbReference type="Gene3D" id="3.90.980.10">
    <property type="entry name" value="DNA primase, catalytic core, N-terminal domain"/>
    <property type="match status" value="1"/>
</dbReference>
<evidence type="ECO:0000256" key="5">
    <source>
        <dbReference type="ARBA" id="ARBA00022705"/>
    </source>
</evidence>
<dbReference type="NCBIfam" id="TIGR01391">
    <property type="entry name" value="dnaG"/>
    <property type="match status" value="1"/>
</dbReference>
<comment type="similarity">
    <text evidence="12 13">Belongs to the DnaG primase family.</text>
</comment>
<dbReference type="SMART" id="SM00493">
    <property type="entry name" value="TOPRIM"/>
    <property type="match status" value="1"/>
</dbReference>
<comment type="cofactor">
    <cofactor evidence="12 13">
        <name>Zn(2+)</name>
        <dbReference type="ChEBI" id="CHEBI:29105"/>
    </cofactor>
    <text evidence="12 13">Binds 1 zinc ion per monomer.</text>
</comment>
<keyword evidence="10 12" id="KW-0238">DNA-binding</keyword>
<dbReference type="HAMAP" id="MF_00974">
    <property type="entry name" value="DNA_primase_DnaG"/>
    <property type="match status" value="1"/>
</dbReference>
<evidence type="ECO:0000256" key="14">
    <source>
        <dbReference type="SAM" id="MobiDB-lite"/>
    </source>
</evidence>
<dbReference type="Proteomes" id="UP001161406">
    <property type="component" value="Unassembled WGS sequence"/>
</dbReference>
<keyword evidence="1 12" id="KW-0240">DNA-directed RNA polymerase</keyword>
<dbReference type="SUPFAM" id="SSF56731">
    <property type="entry name" value="DNA primase core"/>
    <property type="match status" value="1"/>
</dbReference>
<dbReference type="Gene3D" id="3.90.580.10">
    <property type="entry name" value="Zinc finger, CHC2-type domain"/>
    <property type="match status" value="1"/>
</dbReference>
<protein>
    <recommendedName>
        <fullName evidence="12 13">DNA primase</fullName>
        <ecNumber evidence="12">2.7.7.101</ecNumber>
    </recommendedName>
</protein>
<keyword evidence="8 12" id="KW-0862">Zinc</keyword>
<dbReference type="Pfam" id="PF01807">
    <property type="entry name" value="Zn_ribbon_DnaG"/>
    <property type="match status" value="1"/>
</dbReference>
<dbReference type="InterPro" id="IPR037068">
    <property type="entry name" value="DNA_primase_core_N_sf"/>
</dbReference>
<feature type="zinc finger region" description="CHC2-type" evidence="12">
    <location>
        <begin position="53"/>
        <end position="77"/>
    </location>
</feature>
<dbReference type="Pfam" id="PF13155">
    <property type="entry name" value="Toprim_2"/>
    <property type="match status" value="1"/>
</dbReference>
<keyword evidence="9" id="KW-0460">Magnesium</keyword>
<feature type="region of interest" description="Disordered" evidence="14">
    <location>
        <begin position="445"/>
        <end position="465"/>
    </location>
</feature>
<evidence type="ECO:0000256" key="13">
    <source>
        <dbReference type="PIRNR" id="PIRNR002811"/>
    </source>
</evidence>
<dbReference type="SMART" id="SM00400">
    <property type="entry name" value="ZnF_CHCC"/>
    <property type="match status" value="1"/>
</dbReference>
<keyword evidence="3 12" id="KW-0808">Transferase</keyword>
<evidence type="ECO:0000256" key="7">
    <source>
        <dbReference type="ARBA" id="ARBA00022771"/>
    </source>
</evidence>
<reference evidence="16" key="2">
    <citation type="submission" date="2023-01" db="EMBL/GenBank/DDBJ databases">
        <title>Draft genome sequence of Devosia yakushimensis strain NBRC 103855.</title>
        <authorList>
            <person name="Sun Q."/>
            <person name="Mori K."/>
        </authorList>
    </citation>
    <scope>NUCLEOTIDE SEQUENCE</scope>
    <source>
        <strain evidence="16">NBRC 103855</strain>
    </source>
</reference>
<evidence type="ECO:0000256" key="8">
    <source>
        <dbReference type="ARBA" id="ARBA00022833"/>
    </source>
</evidence>
<feature type="domain" description="Toprim" evidence="15">
    <location>
        <begin position="272"/>
        <end position="354"/>
    </location>
</feature>
<evidence type="ECO:0000256" key="9">
    <source>
        <dbReference type="ARBA" id="ARBA00022842"/>
    </source>
</evidence>
<evidence type="ECO:0000256" key="4">
    <source>
        <dbReference type="ARBA" id="ARBA00022695"/>
    </source>
</evidence>
<sequence length="660" mass="72655">MARPSAYLAYMRFSDQFLDEIRQRLPITQVVGEHVMWDKRKSQPGKGDMWACCPFHGEKSPSFHADDRRGIYHCFGCGVSGDHFRFLTEKAGMSFPEAVEKLAGMAGVPMPARDERAEKREAERKSLIDVMELATKYFEAALVHNIGARARGYLLERGVSAQSQTRFRIGFAPDSRNGLKEHLAQNGVSAQDMIDTGLVATRDDDPLPYDRFRNRVMFPIMDFRGRVIAFGGRALSVDVPAKYLNSPETELFHKRQTLYNGQMARQAARDGKTVIVVEGYLDVIAAVAAGFEGTVAPLGTALTEEHLQLLWRMSDVPVLCFDGDKAGLKAAERAADIVMPHLKPGQTVKIATLPEGLDPDDLIKAQGRQAFADVIDRARSLSDVIWSMETGGLVPEAPEERAALQARLRERSNSIQDSSVRFHYAQAFDEKLKAFFAPARQGRFEPRGGRPTFGQGRGYGQSGAYGYPGRGTPRLVVSDTLRNSRLLKPGAGPDATPREAAIILSLVNHPALVDDKFEILAALDFETPAAQKVMSEILNLVVRHHDISSADLRSALGVRGHGPALDRMGELLRAQGVWQISSEIAQPDTEIGLSHALALHNKKVQLNRELKAAEAALGEDPSEETFERLRDIKNQITTVDGTEALIEGFGSLSGRATRSF</sequence>
<reference evidence="16" key="1">
    <citation type="journal article" date="2014" name="Int. J. Syst. Evol. Microbiol.">
        <title>Complete genome of a new Firmicutes species belonging to the dominant human colonic microbiota ('Ruminococcus bicirculans') reveals two chromosomes and a selective capacity to utilize plant glucans.</title>
        <authorList>
            <consortium name="NISC Comparative Sequencing Program"/>
            <person name="Wegmann U."/>
            <person name="Louis P."/>
            <person name="Goesmann A."/>
            <person name="Henrissat B."/>
            <person name="Duncan S.H."/>
            <person name="Flint H.J."/>
        </authorList>
    </citation>
    <scope>NUCLEOTIDE SEQUENCE</scope>
    <source>
        <strain evidence="16">NBRC 103855</strain>
    </source>
</reference>
<evidence type="ECO:0000259" key="15">
    <source>
        <dbReference type="PROSITE" id="PS50880"/>
    </source>
</evidence>
<dbReference type="Gene3D" id="1.10.860.10">
    <property type="entry name" value="DNAb Helicase, Chain A"/>
    <property type="match status" value="1"/>
</dbReference>
<evidence type="ECO:0000256" key="11">
    <source>
        <dbReference type="ARBA" id="ARBA00023163"/>
    </source>
</evidence>
<dbReference type="InterPro" id="IPR016136">
    <property type="entry name" value="DNA_helicase_N/primase_C"/>
</dbReference>
<comment type="function">
    <text evidence="12 13">RNA polymerase that catalyzes the synthesis of short RNA molecules used as primers for DNA polymerase during DNA replication.</text>
</comment>
<dbReference type="PANTHER" id="PTHR30313:SF2">
    <property type="entry name" value="DNA PRIMASE"/>
    <property type="match status" value="1"/>
</dbReference>
<dbReference type="CDD" id="cd03364">
    <property type="entry name" value="TOPRIM_DnaG_primases"/>
    <property type="match status" value="1"/>
</dbReference>
<evidence type="ECO:0000256" key="12">
    <source>
        <dbReference type="HAMAP-Rule" id="MF_00974"/>
    </source>
</evidence>
<comment type="catalytic activity">
    <reaction evidence="12">
        <text>ssDNA + n NTP = ssDNA/pppN(pN)n-1 hybrid + (n-1) diphosphate.</text>
        <dbReference type="EC" id="2.7.7.101"/>
    </reaction>
</comment>
<keyword evidence="5 12" id="KW-0235">DNA replication</keyword>
<dbReference type="SUPFAM" id="SSF57783">
    <property type="entry name" value="Zinc beta-ribbon"/>
    <property type="match status" value="1"/>
</dbReference>
<comment type="caution">
    <text evidence="16">The sequence shown here is derived from an EMBL/GenBank/DDBJ whole genome shotgun (WGS) entry which is preliminary data.</text>
</comment>
<dbReference type="Pfam" id="PF08275">
    <property type="entry name" value="DNAG_N"/>
    <property type="match status" value="1"/>
</dbReference>
<dbReference type="InterPro" id="IPR036977">
    <property type="entry name" value="DNA_primase_Znf_CHC2"/>
</dbReference>
<keyword evidence="2 12" id="KW-0639">Primosome</keyword>
<dbReference type="InterPro" id="IPR034151">
    <property type="entry name" value="TOPRIM_DnaG_bac"/>
</dbReference>
<keyword evidence="7 12" id="KW-0863">Zinc-finger</keyword>
<evidence type="ECO:0000256" key="3">
    <source>
        <dbReference type="ARBA" id="ARBA00022679"/>
    </source>
</evidence>
<dbReference type="EC" id="2.7.7.101" evidence="12"/>
<organism evidence="16 17">
    <name type="scientific">Devosia yakushimensis</name>
    <dbReference type="NCBI Taxonomy" id="470028"/>
    <lineage>
        <taxon>Bacteria</taxon>
        <taxon>Pseudomonadati</taxon>
        <taxon>Pseudomonadota</taxon>
        <taxon>Alphaproteobacteria</taxon>
        <taxon>Hyphomicrobiales</taxon>
        <taxon>Devosiaceae</taxon>
        <taxon>Devosia</taxon>
    </lineage>
</organism>
<comment type="domain">
    <text evidence="12">Contains an N-terminal zinc-binding domain, a central core domain that contains the primase activity, and a C-terminal DnaB-binding domain.</text>
</comment>
<evidence type="ECO:0000313" key="17">
    <source>
        <dbReference type="Proteomes" id="UP001161406"/>
    </source>
</evidence>
<dbReference type="PANTHER" id="PTHR30313">
    <property type="entry name" value="DNA PRIMASE"/>
    <property type="match status" value="1"/>
</dbReference>
<evidence type="ECO:0000256" key="1">
    <source>
        <dbReference type="ARBA" id="ARBA00022478"/>
    </source>
</evidence>
<gene>
    <name evidence="12 16" type="primary">dnaG</name>
    <name evidence="16" type="ORF">GCM10007913_06590</name>
</gene>
<dbReference type="InterPro" id="IPR006171">
    <property type="entry name" value="TOPRIM_dom"/>
</dbReference>